<organism evidence="1 2">
    <name type="scientific">Brachyspira hampsonii</name>
    <dbReference type="NCBI Taxonomy" id="1287055"/>
    <lineage>
        <taxon>Bacteria</taxon>
        <taxon>Pseudomonadati</taxon>
        <taxon>Spirochaetota</taxon>
        <taxon>Spirochaetia</taxon>
        <taxon>Brachyspirales</taxon>
        <taxon>Brachyspiraceae</taxon>
        <taxon>Brachyspira</taxon>
    </lineage>
</organism>
<dbReference type="AlphaFoldDB" id="A0A1E5NHQ5"/>
<evidence type="ECO:0000313" key="1">
    <source>
        <dbReference type="EMBL" id="OEJ15683.1"/>
    </source>
</evidence>
<comment type="caution">
    <text evidence="1">The sequence shown here is derived from an EMBL/GenBank/DDBJ whole genome shotgun (WGS) entry which is preliminary data.</text>
</comment>
<gene>
    <name evidence="1" type="ORF">BFL38_09430</name>
</gene>
<dbReference type="GO" id="GO:0016301">
    <property type="term" value="F:kinase activity"/>
    <property type="evidence" value="ECO:0007669"/>
    <property type="project" value="UniProtKB-KW"/>
</dbReference>
<keyword evidence="1" id="KW-0418">Kinase</keyword>
<proteinExistence type="predicted"/>
<dbReference type="InterPro" id="IPR027417">
    <property type="entry name" value="P-loop_NTPase"/>
</dbReference>
<keyword evidence="1" id="KW-0808">Transferase</keyword>
<accession>A0A1E5NHQ5</accession>
<protein>
    <submittedName>
        <fullName evidence="1">Cytidylate kinase</fullName>
    </submittedName>
</protein>
<dbReference type="Gene3D" id="3.40.50.300">
    <property type="entry name" value="P-loop containing nucleotide triphosphate hydrolases"/>
    <property type="match status" value="1"/>
</dbReference>
<name>A0A1E5NHQ5_9SPIR</name>
<evidence type="ECO:0000313" key="2">
    <source>
        <dbReference type="Proteomes" id="UP000095247"/>
    </source>
</evidence>
<dbReference type="EMBL" id="MDCO01000001">
    <property type="protein sequence ID" value="OEJ15683.1"/>
    <property type="molecule type" value="Genomic_DNA"/>
</dbReference>
<dbReference type="Pfam" id="PF13189">
    <property type="entry name" value="Cytidylate_kin2"/>
    <property type="match status" value="1"/>
</dbReference>
<sequence>MNNIIITISRQYGSGGRNIGKLIANKLNINFYDKEFIEIVAKKTGMNKQYLENMEEKFTNDNLFFSAFHKEHFSSPFSGQIKYSTLDKMFEIQSEVVKDIANKGNCVIIGRCANFILKNTKHKCFNVFVHAHNKNRIERIKKEYGIYGVKMEEVETQLINTDKYRSNYYKYYTGMEWGDMVNYNLTIDSGYFSDENICNIIIEAAQKKNINT</sequence>
<dbReference type="Proteomes" id="UP000095247">
    <property type="component" value="Unassembled WGS sequence"/>
</dbReference>
<reference evidence="1 2" key="1">
    <citation type="submission" date="2016-08" db="EMBL/GenBank/DDBJ databases">
        <title>Characterization and recognition of Brachyspira hampsonii sp. nov., a novel intestinal spirochete that is pathogenic to pigs.</title>
        <authorList>
            <person name="Mirajkar N."/>
            <person name="La T."/>
            <person name="Phillips N."/>
            <person name="Hampson D."/>
            <person name="Gebhart C."/>
        </authorList>
    </citation>
    <scope>NUCLEOTIDE SEQUENCE [LARGE SCALE GENOMIC DNA]</scope>
    <source>
        <strain evidence="1 2">P280/1</strain>
    </source>
</reference>
<dbReference type="SUPFAM" id="SSF52540">
    <property type="entry name" value="P-loop containing nucleoside triphosphate hydrolases"/>
    <property type="match status" value="1"/>
</dbReference>
<dbReference type="RefSeq" id="WP_069725164.1">
    <property type="nucleotide sequence ID" value="NZ_MDCO01000001.1"/>
</dbReference>